<dbReference type="EMBL" id="BGPR01000382">
    <property type="protein sequence ID" value="GBM17111.1"/>
    <property type="molecule type" value="Genomic_DNA"/>
</dbReference>
<name>A0A4Y2DK43_ARAVE</name>
<dbReference type="Proteomes" id="UP000499080">
    <property type="component" value="Unassembled WGS sequence"/>
</dbReference>
<evidence type="ECO:0000313" key="1">
    <source>
        <dbReference type="EMBL" id="GBM17111.1"/>
    </source>
</evidence>
<gene>
    <name evidence="1" type="ORF">AVEN_133362_1</name>
</gene>
<dbReference type="AlphaFoldDB" id="A0A4Y2DK43"/>
<organism evidence="1 2">
    <name type="scientific">Araneus ventricosus</name>
    <name type="common">Orbweaver spider</name>
    <name type="synonym">Epeira ventricosa</name>
    <dbReference type="NCBI Taxonomy" id="182803"/>
    <lineage>
        <taxon>Eukaryota</taxon>
        <taxon>Metazoa</taxon>
        <taxon>Ecdysozoa</taxon>
        <taxon>Arthropoda</taxon>
        <taxon>Chelicerata</taxon>
        <taxon>Arachnida</taxon>
        <taxon>Araneae</taxon>
        <taxon>Araneomorphae</taxon>
        <taxon>Entelegynae</taxon>
        <taxon>Araneoidea</taxon>
        <taxon>Araneidae</taxon>
        <taxon>Araneus</taxon>
    </lineage>
</organism>
<evidence type="ECO:0008006" key="3">
    <source>
        <dbReference type="Google" id="ProtNLM"/>
    </source>
</evidence>
<keyword evidence="2" id="KW-1185">Reference proteome</keyword>
<comment type="caution">
    <text evidence="1">The sequence shown here is derived from an EMBL/GenBank/DDBJ whole genome shotgun (WGS) entry which is preliminary data.</text>
</comment>
<reference evidence="1 2" key="1">
    <citation type="journal article" date="2019" name="Sci. Rep.">
        <title>Orb-weaving spider Araneus ventricosus genome elucidates the spidroin gene catalogue.</title>
        <authorList>
            <person name="Kono N."/>
            <person name="Nakamura H."/>
            <person name="Ohtoshi R."/>
            <person name="Moran D.A.P."/>
            <person name="Shinohara A."/>
            <person name="Yoshida Y."/>
            <person name="Fujiwara M."/>
            <person name="Mori M."/>
            <person name="Tomita M."/>
            <person name="Arakawa K."/>
        </authorList>
    </citation>
    <scope>NUCLEOTIDE SEQUENCE [LARGE SCALE GENOMIC DNA]</scope>
</reference>
<dbReference type="OrthoDB" id="6427865at2759"/>
<accession>A0A4Y2DK43</accession>
<proteinExistence type="predicted"/>
<sequence>MDNAHAHPQDLQDYILEGFKLIKIQFLLPNTTPLLQPMNQQVISNFEKFYIKAFLERWFEVNEGTNVTLRELWKYHFHIVACLNRKCMGKGYQENPHFCLEKALAEECC</sequence>
<evidence type="ECO:0000313" key="2">
    <source>
        <dbReference type="Proteomes" id="UP000499080"/>
    </source>
</evidence>
<protein>
    <recommendedName>
        <fullName evidence="3">DDE-1 domain-containing protein</fullName>
    </recommendedName>
</protein>